<evidence type="ECO:0000313" key="5">
    <source>
        <dbReference type="Proteomes" id="UP000034805"/>
    </source>
</evidence>
<evidence type="ECO:0000259" key="2">
    <source>
        <dbReference type="PROSITE" id="PS50105"/>
    </source>
</evidence>
<dbReference type="Ensembl" id="ENSSFOT00015016650.2">
    <property type="protein sequence ID" value="ENSSFOP00015016464.1"/>
    <property type="gene ID" value="ENSSFOG00015010619.2"/>
</dbReference>
<dbReference type="CTD" id="344658"/>
<dbReference type="InterPro" id="IPR013761">
    <property type="entry name" value="SAM/pointed_sf"/>
</dbReference>
<name>A0A0P7UAQ7_SCLFO</name>
<accession>A0A0P7UAQ7</accession>
<reference evidence="3 5" key="1">
    <citation type="submission" date="2015-08" db="EMBL/GenBank/DDBJ databases">
        <title>The genome of the Asian arowana (Scleropages formosus).</title>
        <authorList>
            <person name="Tan M.H."/>
            <person name="Gan H.M."/>
            <person name="Croft L.J."/>
            <person name="Austin C.M."/>
        </authorList>
    </citation>
    <scope>NUCLEOTIDE SEQUENCE [LARGE SCALE GENOMIC DNA]</scope>
    <source>
        <strain evidence="3">Aro1</strain>
    </source>
</reference>
<dbReference type="KEGG" id="sfm:108935162"/>
<evidence type="ECO:0000256" key="1">
    <source>
        <dbReference type="SAM" id="MobiDB-lite"/>
    </source>
</evidence>
<dbReference type="Proteomes" id="UP000034805">
    <property type="component" value="Unassembled WGS sequence"/>
</dbReference>
<sequence length="531" mass="58621">MTPREHLRKMTALGEQSALDEKHWYRLVNGMSAAELRQRQELMMRNQMAMAPQLLAQGQQRLQGVPGQFEPRFIDRELVPPPEMVPSEARQIHMGAHLGPPLPPHPSVMPARGFPPAGYSFLPSEPMETVARRQEMIHKQNMARMEMNAILHQKELENAHQKGLMGMDSPMMYQGIPTNAIAYRGRQRMPEGHLPSDVFVHRTTLEDLQPNNLLMSASPYPPINTLQRERGRRASRRTANHKMTDTSTVGVKGQSEDKSVEQSPGASGEEKEAEAKGEPESRSATKPDQTKLDTELTSSAGKSYKECDEVLRKNCIDNQDGCADAANCSTGAGDKEIPSTCSAFHEKFVYPSPSVPLTSMPYVFPMPSNGLLPPGAHSFLNGEEISSTEDLRKWTVDDVYNFISSIPSCSEYAQTFKDHMIDGETLPLLTEDHLLDTMGLKLGPALKIRSQVSRRLGSILYMMSLPLPATATLQAPSEKAGDRSSEISSPLNCNSVDMLGSPCSRDTESTKPPEPLSGQENPPPPVMNEAI</sequence>
<dbReference type="PANTHER" id="PTHR12247:SF89">
    <property type="entry name" value="STERILE ALPHA MOTIF DOMAIN-CONTAINING PROTEIN 7"/>
    <property type="match status" value="1"/>
</dbReference>
<dbReference type="AlphaFoldDB" id="A0A0P7UAQ7"/>
<feature type="compositionally biased region" description="Polar residues" evidence="1">
    <location>
        <begin position="486"/>
        <end position="495"/>
    </location>
</feature>
<dbReference type="InterPro" id="IPR001660">
    <property type="entry name" value="SAM"/>
</dbReference>
<evidence type="ECO:0000313" key="4">
    <source>
        <dbReference type="Ensembl" id="ENSSFOP00015016464.1"/>
    </source>
</evidence>
<gene>
    <name evidence="4" type="primary">SAMD7</name>
    <name evidence="3" type="ORF">Z043_110050</name>
</gene>
<dbReference type="CDD" id="cd09579">
    <property type="entry name" value="SAM_Samd7_11"/>
    <property type="match status" value="1"/>
</dbReference>
<dbReference type="Pfam" id="PF00536">
    <property type="entry name" value="SAM_1"/>
    <property type="match status" value="1"/>
</dbReference>
<dbReference type="PANTHER" id="PTHR12247">
    <property type="entry name" value="POLYCOMB GROUP PROTEIN"/>
    <property type="match status" value="1"/>
</dbReference>
<dbReference type="InterPro" id="IPR050548">
    <property type="entry name" value="PcG_chromatin_remod_factors"/>
</dbReference>
<dbReference type="PROSITE" id="PS50105">
    <property type="entry name" value="SAM_DOMAIN"/>
    <property type="match status" value="1"/>
</dbReference>
<dbReference type="Gene3D" id="1.10.150.50">
    <property type="entry name" value="Transcription Factor, Ets-1"/>
    <property type="match status" value="1"/>
</dbReference>
<evidence type="ECO:0000313" key="3">
    <source>
        <dbReference type="EMBL" id="KPP71064.1"/>
    </source>
</evidence>
<dbReference type="STRING" id="113540.ENSSFOP00015016464"/>
<proteinExistence type="predicted"/>
<dbReference type="GO" id="GO:0042393">
    <property type="term" value="F:histone binding"/>
    <property type="evidence" value="ECO:0007669"/>
    <property type="project" value="TreeGrafter"/>
</dbReference>
<dbReference type="EMBL" id="JARO02003154">
    <property type="protein sequence ID" value="KPP71064.1"/>
    <property type="molecule type" value="Genomic_DNA"/>
</dbReference>
<feature type="domain" description="SAM" evidence="2">
    <location>
        <begin position="394"/>
        <end position="440"/>
    </location>
</feature>
<reference evidence="4 6" key="2">
    <citation type="submission" date="2019-04" db="EMBL/GenBank/DDBJ databases">
        <authorList>
            <consortium name="Wellcome Sanger Institute Data Sharing"/>
        </authorList>
    </citation>
    <scope>NUCLEOTIDE SEQUENCE [LARGE SCALE GENOMIC DNA]</scope>
</reference>
<feature type="compositionally biased region" description="Basic and acidic residues" evidence="1">
    <location>
        <begin position="268"/>
        <end position="294"/>
    </location>
</feature>
<dbReference type="GeneID" id="108935162"/>
<dbReference type="GO" id="GO:0005634">
    <property type="term" value="C:nucleus"/>
    <property type="evidence" value="ECO:0007669"/>
    <property type="project" value="TreeGrafter"/>
</dbReference>
<dbReference type="Proteomes" id="UP000694397">
    <property type="component" value="Chromosome 3"/>
</dbReference>
<organism evidence="3 5">
    <name type="scientific">Scleropages formosus</name>
    <name type="common">Asian bonytongue</name>
    <name type="synonym">Osteoglossum formosum</name>
    <dbReference type="NCBI Taxonomy" id="113540"/>
    <lineage>
        <taxon>Eukaryota</taxon>
        <taxon>Metazoa</taxon>
        <taxon>Chordata</taxon>
        <taxon>Craniata</taxon>
        <taxon>Vertebrata</taxon>
        <taxon>Euteleostomi</taxon>
        <taxon>Actinopterygii</taxon>
        <taxon>Neopterygii</taxon>
        <taxon>Teleostei</taxon>
        <taxon>Osteoglossocephala</taxon>
        <taxon>Osteoglossomorpha</taxon>
        <taxon>Osteoglossiformes</taxon>
        <taxon>Osteoglossidae</taxon>
        <taxon>Scleropages</taxon>
    </lineage>
</organism>
<dbReference type="OrthoDB" id="9943471at2759"/>
<keyword evidence="6" id="KW-1185">Reference proteome</keyword>
<feature type="region of interest" description="Disordered" evidence="1">
    <location>
        <begin position="210"/>
        <end position="297"/>
    </location>
</feature>
<dbReference type="SUPFAM" id="SSF47769">
    <property type="entry name" value="SAM/Pointed domain"/>
    <property type="match status" value="1"/>
</dbReference>
<dbReference type="GO" id="GO:0003682">
    <property type="term" value="F:chromatin binding"/>
    <property type="evidence" value="ECO:0007669"/>
    <property type="project" value="TreeGrafter"/>
</dbReference>
<evidence type="ECO:0000313" key="6">
    <source>
        <dbReference type="Proteomes" id="UP000694397"/>
    </source>
</evidence>
<feature type="compositionally biased region" description="Pro residues" evidence="1">
    <location>
        <begin position="521"/>
        <end position="531"/>
    </location>
</feature>
<dbReference type="SMART" id="SM00454">
    <property type="entry name" value="SAM"/>
    <property type="match status" value="1"/>
</dbReference>
<dbReference type="RefSeq" id="XP_018609035.1">
    <property type="nucleotide sequence ID" value="XM_018753519.2"/>
</dbReference>
<dbReference type="GO" id="GO:0045892">
    <property type="term" value="P:negative regulation of DNA-templated transcription"/>
    <property type="evidence" value="ECO:0007669"/>
    <property type="project" value="TreeGrafter"/>
</dbReference>
<feature type="compositionally biased region" description="Basic residues" evidence="1">
    <location>
        <begin position="230"/>
        <end position="240"/>
    </location>
</feature>
<protein>
    <submittedName>
        <fullName evidence="4">Sterile alpha motif domain containing 7</fullName>
    </submittedName>
    <submittedName>
        <fullName evidence="3">Sterile alpha motif domain-containing protein 7-like</fullName>
    </submittedName>
</protein>
<dbReference type="GeneTree" id="ENSGT00940000160075"/>
<dbReference type="RefSeq" id="XP_018609036.1">
    <property type="nucleotide sequence ID" value="XM_018753520.2"/>
</dbReference>
<reference evidence="4" key="3">
    <citation type="submission" date="2025-05" db="UniProtKB">
        <authorList>
            <consortium name="Ensembl"/>
        </authorList>
    </citation>
    <scope>IDENTIFICATION</scope>
</reference>
<feature type="region of interest" description="Disordered" evidence="1">
    <location>
        <begin position="474"/>
        <end position="531"/>
    </location>
</feature>